<proteinExistence type="predicted"/>
<keyword evidence="4" id="KW-1185">Reference proteome</keyword>
<dbReference type="AlphaFoldDB" id="A0A917M7R0"/>
<reference evidence="3 4" key="1">
    <citation type="journal article" date="2014" name="Int. J. Syst. Evol. Microbiol.">
        <title>Complete genome sequence of Corynebacterium casei LMG S-19264T (=DSM 44701T), isolated from a smear-ripened cheese.</title>
        <authorList>
            <consortium name="US DOE Joint Genome Institute (JGI-PGF)"/>
            <person name="Walter F."/>
            <person name="Albersmeier A."/>
            <person name="Kalinowski J."/>
            <person name="Ruckert C."/>
        </authorList>
    </citation>
    <scope>NUCLEOTIDE SEQUENCE [LARGE SCALE GENOMIC DNA]</scope>
    <source>
        <strain evidence="3 4">CGMCC 1.15286</strain>
    </source>
</reference>
<evidence type="ECO:0000256" key="2">
    <source>
        <dbReference type="SAM" id="Phobius"/>
    </source>
</evidence>
<dbReference type="SUPFAM" id="SSF69279">
    <property type="entry name" value="Phage tail proteins"/>
    <property type="match status" value="1"/>
</dbReference>
<keyword evidence="2" id="KW-0812">Transmembrane</keyword>
<evidence type="ECO:0000313" key="3">
    <source>
        <dbReference type="EMBL" id="GGG82889.1"/>
    </source>
</evidence>
<feature type="region of interest" description="Disordered" evidence="1">
    <location>
        <begin position="668"/>
        <end position="717"/>
    </location>
</feature>
<evidence type="ECO:0000256" key="1">
    <source>
        <dbReference type="SAM" id="MobiDB-lite"/>
    </source>
</evidence>
<gene>
    <name evidence="3" type="ORF">GCM10010918_45510</name>
</gene>
<evidence type="ECO:0000313" key="4">
    <source>
        <dbReference type="Proteomes" id="UP000600247"/>
    </source>
</evidence>
<feature type="transmembrane region" description="Helical" evidence="2">
    <location>
        <begin position="503"/>
        <end position="524"/>
    </location>
</feature>
<accession>A0A917M7R0</accession>
<keyword evidence="2" id="KW-1133">Transmembrane helix</keyword>
<protein>
    <submittedName>
        <fullName evidence="3">Uncharacterized protein</fullName>
    </submittedName>
</protein>
<sequence length="857" mass="92919">MNGFHNLKVNSPYSIKRIEDLTMESKFNEHARFYLRGMLDDSVHFTPVLNASFHDEIQLLRMDGDKEETLFKGLVSSVQTTNRNGIYTIEIEGISGSFHLDTEKKSRSFQDSGMSYSALLDIVVRGHSSANVIATEGNGVKLGKAAIQYKETDWAFIKRLSSELQTIVSCDILDSSPRFYFGLPEGKSYKLADDTAYTAKKDLLAFKKAREQKADAQSTDFFYYEIESSVQYALGDEIQFRNKKLYVSSMQAYMDGSGLRYKYRLSRREGILQQPRENVALKGLSLEGMVLEVKGEQVKLHLDIDKEAGAKSEWFPFAPPTGNAMYSMPQIGTHASLYFPDGSAANAIVVGAVRKNGSSSPKTSNPNNRYFGTEHGSELEMTPTALNLTGGSKEPLRISFDDNYGITLTSHKKLTLNAADEISLFTPKRILINAQSQILARKGQLSNGLIIESEYHLVANNVIAVGSDRTSYIVYNDEPTVDAASQEAAAKEAEAATKKKFSWGKLAAVVGAAVAIVVVAAVIVGTGGAAAPFIAMAAVGMVGALATTYASDLQSGEDSSLGKYIWNTTLGGIIGAVTGGIFGPVVTSASLIPMATSQLVKMQVTSMLAGGAATASDYVLTETFNGRMPRLDTALKSFRSGVLFAGFLGPLAPYVSKAVARISTSLGNKWRPKPIEPQTSANNGLEKKGYEPKPGERSTTRETEGMGNPKLPSDKELSDSINEWSNMQKKLAPSKTKRNDFNTASLVYDARTGKYYYGMNKGVRLSGDAQNPVLFGSKDKAGLLPKDSLNDYPLGNCAEVDGVNQALNDGAKIGDLYLYTTKTTPAEFGAAKEACQNCTFTFKGNVLDALTGWYKGD</sequence>
<dbReference type="EMBL" id="BMHY01000011">
    <property type="protein sequence ID" value="GGG82889.1"/>
    <property type="molecule type" value="Genomic_DNA"/>
</dbReference>
<feature type="transmembrane region" description="Helical" evidence="2">
    <location>
        <begin position="570"/>
        <end position="592"/>
    </location>
</feature>
<comment type="caution">
    <text evidence="3">The sequence shown here is derived from an EMBL/GenBank/DDBJ whole genome shotgun (WGS) entry which is preliminary data.</text>
</comment>
<dbReference type="Proteomes" id="UP000600247">
    <property type="component" value="Unassembled WGS sequence"/>
</dbReference>
<feature type="compositionally biased region" description="Basic and acidic residues" evidence="1">
    <location>
        <begin position="685"/>
        <end position="704"/>
    </location>
</feature>
<feature type="transmembrane region" description="Helical" evidence="2">
    <location>
        <begin position="531"/>
        <end position="550"/>
    </location>
</feature>
<name>A0A917M7R0_9BACL</name>
<organism evidence="3 4">
    <name type="scientific">Paenibacillus radicis</name>
    <name type="common">ex Gao et al. 2016</name>
    <dbReference type="NCBI Taxonomy" id="1737354"/>
    <lineage>
        <taxon>Bacteria</taxon>
        <taxon>Bacillati</taxon>
        <taxon>Bacillota</taxon>
        <taxon>Bacilli</taxon>
        <taxon>Bacillales</taxon>
        <taxon>Paenibacillaceae</taxon>
        <taxon>Paenibacillus</taxon>
    </lineage>
</organism>
<keyword evidence="2" id="KW-0472">Membrane</keyword>